<gene>
    <name evidence="1" type="ORF">OH76DRAFT_1366364</name>
</gene>
<organism evidence="1 2">
    <name type="scientific">Lentinus brumalis</name>
    <dbReference type="NCBI Taxonomy" id="2498619"/>
    <lineage>
        <taxon>Eukaryota</taxon>
        <taxon>Fungi</taxon>
        <taxon>Dikarya</taxon>
        <taxon>Basidiomycota</taxon>
        <taxon>Agaricomycotina</taxon>
        <taxon>Agaricomycetes</taxon>
        <taxon>Polyporales</taxon>
        <taxon>Polyporaceae</taxon>
        <taxon>Lentinus</taxon>
    </lineage>
</organism>
<evidence type="ECO:0000313" key="1">
    <source>
        <dbReference type="EMBL" id="RDX40342.1"/>
    </source>
</evidence>
<dbReference type="PANTHER" id="PTHR35871">
    <property type="entry name" value="EXPRESSED PROTEIN"/>
    <property type="match status" value="1"/>
</dbReference>
<dbReference type="InterPro" id="IPR036397">
    <property type="entry name" value="RNaseH_sf"/>
</dbReference>
<keyword evidence="2" id="KW-1185">Reference proteome</keyword>
<protein>
    <recommendedName>
        <fullName evidence="3">Tc1-like transposase DDE domain-containing protein</fullName>
    </recommendedName>
</protein>
<dbReference type="Gene3D" id="3.30.420.10">
    <property type="entry name" value="Ribonuclease H-like superfamily/Ribonuclease H"/>
    <property type="match status" value="1"/>
</dbReference>
<dbReference type="OrthoDB" id="6511194at2759"/>
<name>A0A371CJ68_9APHY</name>
<evidence type="ECO:0000313" key="2">
    <source>
        <dbReference type="Proteomes" id="UP000256964"/>
    </source>
</evidence>
<evidence type="ECO:0008006" key="3">
    <source>
        <dbReference type="Google" id="ProtNLM"/>
    </source>
</evidence>
<dbReference type="EMBL" id="KZ857563">
    <property type="protein sequence ID" value="RDX40342.1"/>
    <property type="molecule type" value="Genomic_DNA"/>
</dbReference>
<reference evidence="1 2" key="1">
    <citation type="journal article" date="2018" name="Biotechnol. Biofuels">
        <title>Integrative visual omics of the white-rot fungus Polyporus brumalis exposes the biotechnological potential of its oxidative enzymes for delignifying raw plant biomass.</title>
        <authorList>
            <person name="Miyauchi S."/>
            <person name="Rancon A."/>
            <person name="Drula E."/>
            <person name="Hage H."/>
            <person name="Chaduli D."/>
            <person name="Favel A."/>
            <person name="Grisel S."/>
            <person name="Henrissat B."/>
            <person name="Herpoel-Gimbert I."/>
            <person name="Ruiz-Duenas F.J."/>
            <person name="Chevret D."/>
            <person name="Hainaut M."/>
            <person name="Lin J."/>
            <person name="Wang M."/>
            <person name="Pangilinan J."/>
            <person name="Lipzen A."/>
            <person name="Lesage-Meessen L."/>
            <person name="Navarro D."/>
            <person name="Riley R."/>
            <person name="Grigoriev I.V."/>
            <person name="Zhou S."/>
            <person name="Raouche S."/>
            <person name="Rosso M.N."/>
        </authorList>
    </citation>
    <scope>NUCLEOTIDE SEQUENCE [LARGE SCALE GENOMIC DNA]</scope>
    <source>
        <strain evidence="1 2">BRFM 1820</strain>
    </source>
</reference>
<sequence>MSASVEAAECYSAKTSSWARCLRKWARAYIQKRTLPSNPYGKWTRPRLDDEGLSQEIHLHLQSLGKYVRALDVVHYLDQDDVKKRWSLKKTISVVTAQRWMKLMGYRWQIEPKGQYADGHEREDVQKYRQETFIPAWNELETRMRNWSKDGTELGSVTGRVQTVWFHDESIFYENDRRKKVWWHKSESPKPYKKGDGASLMVADVFSPDHGWLRSKEGLGTQTARVLLKPGSGREGYFDSEGVLSQAKDIMDILDQYPDEDHTVVYDNAKTHTKRADDALSARRMPKNIPKEGSNWGVEVIMRDTSGQPVYASDGTTRKVKVHMHGAQFSDGRPQDLYFPPDHPQHPGKFKGMACILQEQGYGDMSKVRAECKGFKCPKDATRCCCRRMLFNEPDFANVESLLEAAYRARGYKVLLLPKFHCELNPIEQCWGAAKRKYRVKPPSKGPAALEQNVTDSLASVKILQMRRFATHSRRFIDAYRTGLNGKQAAWADKTYRSHRCIPKTIMRDLDKAGLRL</sequence>
<accession>A0A371CJ68</accession>
<dbReference type="GO" id="GO:0003676">
    <property type="term" value="F:nucleic acid binding"/>
    <property type="evidence" value="ECO:0007669"/>
    <property type="project" value="InterPro"/>
</dbReference>
<dbReference type="PANTHER" id="PTHR35871:SF1">
    <property type="entry name" value="CXC1-LIKE CYSTEINE CLUSTER ASSOCIATED WITH KDZ TRANSPOSASES DOMAIN-CONTAINING PROTEIN"/>
    <property type="match status" value="1"/>
</dbReference>
<proteinExistence type="predicted"/>
<dbReference type="AlphaFoldDB" id="A0A371CJ68"/>
<dbReference type="Proteomes" id="UP000256964">
    <property type="component" value="Unassembled WGS sequence"/>
</dbReference>